<dbReference type="EMBL" id="JAABOJ010000003">
    <property type="protein sequence ID" value="KAF3288603.1"/>
    <property type="molecule type" value="Genomic_DNA"/>
</dbReference>
<dbReference type="OrthoDB" id="5410544at2759"/>
<proteinExistence type="predicted"/>
<gene>
    <name evidence="2" type="ORF">TWF970_005666</name>
</gene>
<feature type="region of interest" description="Disordered" evidence="1">
    <location>
        <begin position="36"/>
        <end position="147"/>
    </location>
</feature>
<evidence type="ECO:0000313" key="3">
    <source>
        <dbReference type="Proteomes" id="UP000474640"/>
    </source>
</evidence>
<dbReference type="AlphaFoldDB" id="A0A7C8VGN8"/>
<feature type="compositionally biased region" description="Low complexity" evidence="1">
    <location>
        <begin position="164"/>
        <end position="181"/>
    </location>
</feature>
<dbReference type="Proteomes" id="UP000474640">
    <property type="component" value="Unassembled WGS sequence"/>
</dbReference>
<name>A0A7C8VGN8_ORBOL</name>
<evidence type="ECO:0000256" key="1">
    <source>
        <dbReference type="SAM" id="MobiDB-lite"/>
    </source>
</evidence>
<accession>A0A7C8VGN8</accession>
<comment type="caution">
    <text evidence="2">The sequence shown here is derived from an EMBL/GenBank/DDBJ whole genome shotgun (WGS) entry which is preliminary data.</text>
</comment>
<feature type="region of interest" description="Disordered" evidence="1">
    <location>
        <begin position="164"/>
        <end position="202"/>
    </location>
</feature>
<feature type="compositionally biased region" description="Low complexity" evidence="1">
    <location>
        <begin position="126"/>
        <end position="147"/>
    </location>
</feature>
<organism evidence="2 3">
    <name type="scientific">Orbilia oligospora</name>
    <name type="common">Nematode-trapping fungus</name>
    <name type="synonym">Arthrobotrys oligospora</name>
    <dbReference type="NCBI Taxonomy" id="2813651"/>
    <lineage>
        <taxon>Eukaryota</taxon>
        <taxon>Fungi</taxon>
        <taxon>Dikarya</taxon>
        <taxon>Ascomycota</taxon>
        <taxon>Pezizomycotina</taxon>
        <taxon>Orbiliomycetes</taxon>
        <taxon>Orbiliales</taxon>
        <taxon>Orbiliaceae</taxon>
        <taxon>Orbilia</taxon>
    </lineage>
</organism>
<evidence type="ECO:0000313" key="2">
    <source>
        <dbReference type="EMBL" id="KAF3288603.1"/>
    </source>
</evidence>
<protein>
    <submittedName>
        <fullName evidence="2">Uncharacterized protein</fullName>
    </submittedName>
</protein>
<feature type="compositionally biased region" description="Polar residues" evidence="1">
    <location>
        <begin position="112"/>
        <end position="125"/>
    </location>
</feature>
<reference evidence="2 3" key="1">
    <citation type="submission" date="2020-01" db="EMBL/GenBank/DDBJ databases">
        <authorList>
            <person name="Palmer J.M."/>
        </authorList>
    </citation>
    <scope>NUCLEOTIDE SEQUENCE [LARGE SCALE GENOMIC DNA]</scope>
    <source>
        <strain evidence="2 3">TWF970</strain>
    </source>
</reference>
<sequence>MCVIIHNIRPGRPEFTYPSENSDNPYKVADKRFKQLGGLERRPSPITLATDSRTPSPLMDHYNSAQRQDGYGGQRQPRMYSSGSSNDQQYYQGEYDDQYAPQQQKDKRSQRASRQQVNYDHQYASQQQGGYDYEYDPQQQDDYGYQNASQQQYGDYDYQQAYGSQQGFQAASSSEAAGPSSHVADHQQSRRHKKPKAHKDAVRMKSERMWECHMCGSPWNPEIHEACSAPDCYHVRCSECIWINYRVPADA</sequence>